<dbReference type="InterPro" id="IPR050266">
    <property type="entry name" value="AB_hydrolase_sf"/>
</dbReference>
<dbReference type="PANTHER" id="PTHR43798">
    <property type="entry name" value="MONOACYLGLYCEROL LIPASE"/>
    <property type="match status" value="1"/>
</dbReference>
<dbReference type="PRINTS" id="PR00111">
    <property type="entry name" value="ABHYDROLASE"/>
</dbReference>
<dbReference type="EMBL" id="PUIO01000033">
    <property type="protein sequence ID" value="PQP21988.1"/>
    <property type="molecule type" value="Genomic_DNA"/>
</dbReference>
<name>A0A2S8J4N0_RHOOP</name>
<dbReference type="GO" id="GO:0016787">
    <property type="term" value="F:hydrolase activity"/>
    <property type="evidence" value="ECO:0007669"/>
    <property type="project" value="UniProtKB-KW"/>
</dbReference>
<dbReference type="PANTHER" id="PTHR43798:SF31">
    <property type="entry name" value="AB HYDROLASE SUPERFAMILY PROTEIN YCLE"/>
    <property type="match status" value="1"/>
</dbReference>
<evidence type="ECO:0000313" key="4">
    <source>
        <dbReference type="Proteomes" id="UP000239290"/>
    </source>
</evidence>
<accession>A0A2S8J4N0</accession>
<sequence>MSNPPEWFSEAVSAPSTSQRVSVSGVSIAVRWWGRPGAPGIVLVHGGAAHSHWWDHIAPMLGHFRIAAIDLSGHGSSDRRPDYSLCSWTEELLAVCRSPELGPRPVVIGHSMGGWVSLNAGTSDLLGGVIVIDSPVRDRSPEEIAASRKRAFGPPRTYPDEATALAHFHTVPEQPDSLPYVLDHVARQSMTRSSEGWHWRFDPNIFGTARPRREMLGRIEARVAILRAEFGLLTPQISRDMYELLGRNAAVVEIPRAGHHPMLDQPLSLITALRTLLADWGHGDPCAAEPVTLCTSMQSK</sequence>
<protein>
    <submittedName>
        <fullName evidence="3">Alpha/beta hydrolase</fullName>
    </submittedName>
</protein>
<proteinExistence type="predicted"/>
<evidence type="ECO:0000256" key="1">
    <source>
        <dbReference type="ARBA" id="ARBA00022801"/>
    </source>
</evidence>
<keyword evidence="1 3" id="KW-0378">Hydrolase</keyword>
<evidence type="ECO:0000313" key="3">
    <source>
        <dbReference type="EMBL" id="PQP21988.1"/>
    </source>
</evidence>
<reference evidence="4" key="1">
    <citation type="submission" date="2018-02" db="EMBL/GenBank/DDBJ databases">
        <title>Draft genome sequencing of Rhodococcus opacus KU647198.</title>
        <authorList>
            <person name="Zheng B.-X."/>
        </authorList>
    </citation>
    <scope>NUCLEOTIDE SEQUENCE [LARGE SCALE GENOMIC DNA]</scope>
    <source>
        <strain evidence="4">04-OD7</strain>
    </source>
</reference>
<dbReference type="InterPro" id="IPR029058">
    <property type="entry name" value="AB_hydrolase_fold"/>
</dbReference>
<dbReference type="AlphaFoldDB" id="A0A2S8J4N0"/>
<dbReference type="Pfam" id="PF12697">
    <property type="entry name" value="Abhydrolase_6"/>
    <property type="match status" value="1"/>
</dbReference>
<dbReference type="Gene3D" id="3.40.50.1820">
    <property type="entry name" value="alpha/beta hydrolase"/>
    <property type="match status" value="1"/>
</dbReference>
<dbReference type="Proteomes" id="UP000239290">
    <property type="component" value="Unassembled WGS sequence"/>
</dbReference>
<gene>
    <name evidence="3" type="ORF">C5613_24940</name>
</gene>
<dbReference type="SUPFAM" id="SSF53474">
    <property type="entry name" value="alpha/beta-Hydrolases"/>
    <property type="match status" value="1"/>
</dbReference>
<dbReference type="GO" id="GO:0016020">
    <property type="term" value="C:membrane"/>
    <property type="evidence" value="ECO:0007669"/>
    <property type="project" value="TreeGrafter"/>
</dbReference>
<comment type="caution">
    <text evidence="3">The sequence shown here is derived from an EMBL/GenBank/DDBJ whole genome shotgun (WGS) entry which is preliminary data.</text>
</comment>
<evidence type="ECO:0000259" key="2">
    <source>
        <dbReference type="Pfam" id="PF12697"/>
    </source>
</evidence>
<dbReference type="InterPro" id="IPR000073">
    <property type="entry name" value="AB_hydrolase_1"/>
</dbReference>
<organism evidence="3 4">
    <name type="scientific">Rhodococcus opacus</name>
    <name type="common">Nocardia opaca</name>
    <dbReference type="NCBI Taxonomy" id="37919"/>
    <lineage>
        <taxon>Bacteria</taxon>
        <taxon>Bacillati</taxon>
        <taxon>Actinomycetota</taxon>
        <taxon>Actinomycetes</taxon>
        <taxon>Mycobacteriales</taxon>
        <taxon>Nocardiaceae</taxon>
        <taxon>Rhodococcus</taxon>
    </lineage>
</organism>
<dbReference type="RefSeq" id="WP_105418444.1">
    <property type="nucleotide sequence ID" value="NZ_PUIO01000033.1"/>
</dbReference>
<feature type="domain" description="AB hydrolase-1" evidence="2">
    <location>
        <begin position="41"/>
        <end position="266"/>
    </location>
</feature>